<evidence type="ECO:0000256" key="7">
    <source>
        <dbReference type="ARBA" id="ARBA00022777"/>
    </source>
</evidence>
<dbReference type="Gene3D" id="6.10.340.10">
    <property type="match status" value="1"/>
</dbReference>
<dbReference type="InterPro" id="IPR036890">
    <property type="entry name" value="HATPase_C_sf"/>
</dbReference>
<dbReference type="InterPro" id="IPR000700">
    <property type="entry name" value="PAS-assoc_C"/>
</dbReference>
<dbReference type="InterPro" id="IPR035965">
    <property type="entry name" value="PAS-like_dom_sf"/>
</dbReference>
<dbReference type="InterPro" id="IPR004358">
    <property type="entry name" value="Sig_transdc_His_kin-like_C"/>
</dbReference>
<dbReference type="PRINTS" id="PR00344">
    <property type="entry name" value="BCTRLSENSOR"/>
</dbReference>
<evidence type="ECO:0000256" key="8">
    <source>
        <dbReference type="ARBA" id="ARBA00022840"/>
    </source>
</evidence>
<dbReference type="Proteomes" id="UP000011134">
    <property type="component" value="Unassembled WGS sequence"/>
</dbReference>
<dbReference type="PROSITE" id="PS50885">
    <property type="entry name" value="HAMP"/>
    <property type="match status" value="1"/>
</dbReference>
<dbReference type="EMBL" id="AMZO01000038">
    <property type="protein sequence ID" value="ELR63552.1"/>
    <property type="molecule type" value="Genomic_DNA"/>
</dbReference>
<dbReference type="Gene3D" id="3.30.450.20">
    <property type="entry name" value="PAS domain"/>
    <property type="match status" value="1"/>
</dbReference>
<dbReference type="InterPro" id="IPR003594">
    <property type="entry name" value="HATPase_dom"/>
</dbReference>
<evidence type="ECO:0000259" key="13">
    <source>
        <dbReference type="PROSITE" id="PS50112"/>
    </source>
</evidence>
<dbReference type="RefSeq" id="WP_007470460.1">
    <property type="nucleotide sequence ID" value="NZ_AMZO01000038.1"/>
</dbReference>
<dbReference type="Pfam" id="PF00512">
    <property type="entry name" value="HisKA"/>
    <property type="match status" value="1"/>
</dbReference>
<dbReference type="CDD" id="cd00082">
    <property type="entry name" value="HisKA"/>
    <property type="match status" value="1"/>
</dbReference>
<evidence type="ECO:0000256" key="6">
    <source>
        <dbReference type="ARBA" id="ARBA00022741"/>
    </source>
</evidence>
<evidence type="ECO:0000256" key="4">
    <source>
        <dbReference type="ARBA" id="ARBA00022553"/>
    </source>
</evidence>
<evidence type="ECO:0000259" key="15">
    <source>
        <dbReference type="PROSITE" id="PS50885"/>
    </source>
</evidence>
<feature type="domain" description="PAC" evidence="14">
    <location>
        <begin position="310"/>
        <end position="362"/>
    </location>
</feature>
<dbReference type="PANTHER" id="PTHR43065:SF50">
    <property type="entry name" value="HISTIDINE KINASE"/>
    <property type="match status" value="1"/>
</dbReference>
<keyword evidence="6" id="KW-0547">Nucleotide-binding</keyword>
<dbReference type="InterPro" id="IPR003660">
    <property type="entry name" value="HAMP_dom"/>
</dbReference>
<evidence type="ECO:0000256" key="10">
    <source>
        <dbReference type="SAM" id="Coils"/>
    </source>
</evidence>
<evidence type="ECO:0000313" key="16">
    <source>
        <dbReference type="EMBL" id="ELR63552.1"/>
    </source>
</evidence>
<dbReference type="InterPro" id="IPR013767">
    <property type="entry name" value="PAS_fold"/>
</dbReference>
<comment type="catalytic activity">
    <reaction evidence="1">
        <text>ATP + protein L-histidine = ADP + protein N-phospho-L-histidine.</text>
        <dbReference type="EC" id="2.7.13.3"/>
    </reaction>
</comment>
<dbReference type="GO" id="GO:0016020">
    <property type="term" value="C:membrane"/>
    <property type="evidence" value="ECO:0007669"/>
    <property type="project" value="UniProtKB-SubCell"/>
</dbReference>
<keyword evidence="8" id="KW-0067">ATP-binding</keyword>
<dbReference type="InterPro" id="IPR005467">
    <property type="entry name" value="His_kinase_dom"/>
</dbReference>
<evidence type="ECO:0000259" key="12">
    <source>
        <dbReference type="PROSITE" id="PS50109"/>
    </source>
</evidence>
<feature type="transmembrane region" description="Helical" evidence="11">
    <location>
        <begin position="130"/>
        <end position="152"/>
    </location>
</feature>
<keyword evidence="10" id="KW-0175">Coiled coil</keyword>
<proteinExistence type="predicted"/>
<dbReference type="SUPFAM" id="SSF55874">
    <property type="entry name" value="ATPase domain of HSP90 chaperone/DNA topoisomerase II/histidine kinase"/>
    <property type="match status" value="1"/>
</dbReference>
<keyword evidence="5" id="KW-0808">Transferase</keyword>
<dbReference type="PROSITE" id="PS50113">
    <property type="entry name" value="PAC"/>
    <property type="match status" value="1"/>
</dbReference>
<evidence type="ECO:0000256" key="2">
    <source>
        <dbReference type="ARBA" id="ARBA00004370"/>
    </source>
</evidence>
<feature type="transmembrane region" description="Helical" evidence="11">
    <location>
        <begin position="9"/>
        <end position="30"/>
    </location>
</feature>
<dbReference type="Pfam" id="PF00989">
    <property type="entry name" value="PAS"/>
    <property type="match status" value="1"/>
</dbReference>
<evidence type="ECO:0000256" key="3">
    <source>
        <dbReference type="ARBA" id="ARBA00012438"/>
    </source>
</evidence>
<dbReference type="SMART" id="SM00091">
    <property type="entry name" value="PAS"/>
    <property type="match status" value="1"/>
</dbReference>
<dbReference type="EC" id="2.7.13.3" evidence="3"/>
<dbReference type="SMART" id="SM00388">
    <property type="entry name" value="HisKA"/>
    <property type="match status" value="1"/>
</dbReference>
<dbReference type="PROSITE" id="PS50109">
    <property type="entry name" value="HIS_KIN"/>
    <property type="match status" value="1"/>
</dbReference>
<evidence type="ECO:0000256" key="9">
    <source>
        <dbReference type="ARBA" id="ARBA00023012"/>
    </source>
</evidence>
<dbReference type="AlphaFoldDB" id="L8J7V4"/>
<dbReference type="GO" id="GO:0000155">
    <property type="term" value="F:phosphorelay sensor kinase activity"/>
    <property type="evidence" value="ECO:0007669"/>
    <property type="project" value="InterPro"/>
</dbReference>
<dbReference type="Gene3D" id="3.30.565.10">
    <property type="entry name" value="Histidine kinase-like ATPase, C-terminal domain"/>
    <property type="match status" value="1"/>
</dbReference>
<dbReference type="PROSITE" id="PS50112">
    <property type="entry name" value="PAS"/>
    <property type="match status" value="1"/>
</dbReference>
<dbReference type="Pfam" id="PF00672">
    <property type="entry name" value="HAMP"/>
    <property type="match status" value="1"/>
</dbReference>
<feature type="domain" description="Histidine kinase" evidence="12">
    <location>
        <begin position="396"/>
        <end position="613"/>
    </location>
</feature>
<dbReference type="SUPFAM" id="SSF158472">
    <property type="entry name" value="HAMP domain-like"/>
    <property type="match status" value="1"/>
</dbReference>
<feature type="domain" description="PAS" evidence="13">
    <location>
        <begin position="239"/>
        <end position="310"/>
    </location>
</feature>
<keyword evidence="4" id="KW-0597">Phosphoprotein</keyword>
<name>L8J7V4_9GAMM</name>
<comment type="caution">
    <text evidence="16">The sequence shown here is derived from an EMBL/GenBank/DDBJ whole genome shotgun (WGS) entry which is preliminary data.</text>
</comment>
<organism evidence="16 17">
    <name type="scientific">Photobacterium marinum</name>
    <dbReference type="NCBI Taxonomy" id="1056511"/>
    <lineage>
        <taxon>Bacteria</taxon>
        <taxon>Pseudomonadati</taxon>
        <taxon>Pseudomonadota</taxon>
        <taxon>Gammaproteobacteria</taxon>
        <taxon>Vibrionales</taxon>
        <taxon>Vibrionaceae</taxon>
        <taxon>Photobacterium</taxon>
    </lineage>
</organism>
<dbReference type="InterPro" id="IPR003661">
    <property type="entry name" value="HisK_dim/P_dom"/>
</dbReference>
<dbReference type="SMART" id="SM00387">
    <property type="entry name" value="HATPase_c"/>
    <property type="match status" value="1"/>
</dbReference>
<accession>L8J7V4</accession>
<feature type="coiled-coil region" evidence="10">
    <location>
        <begin position="346"/>
        <end position="380"/>
    </location>
</feature>
<dbReference type="InterPro" id="IPR036097">
    <property type="entry name" value="HisK_dim/P_sf"/>
</dbReference>
<evidence type="ECO:0000256" key="11">
    <source>
        <dbReference type="SAM" id="Phobius"/>
    </source>
</evidence>
<dbReference type="PANTHER" id="PTHR43065">
    <property type="entry name" value="SENSOR HISTIDINE KINASE"/>
    <property type="match status" value="1"/>
</dbReference>
<reference evidence="16 17" key="1">
    <citation type="submission" date="2012-12" db="EMBL/GenBank/DDBJ databases">
        <title>Genome Assembly of Photobacterium sp. AK15.</title>
        <authorList>
            <person name="Khatri I."/>
            <person name="Vaidya B."/>
            <person name="Srinivas T.N.R."/>
            <person name="Subramanian S."/>
            <person name="Pinnaka A."/>
        </authorList>
    </citation>
    <scope>NUCLEOTIDE SEQUENCE [LARGE SCALE GENOMIC DNA]</scope>
    <source>
        <strain evidence="16 17">AK15</strain>
    </source>
</reference>
<dbReference type="Pfam" id="PF02518">
    <property type="entry name" value="HATPase_c"/>
    <property type="match status" value="1"/>
</dbReference>
<dbReference type="SUPFAM" id="SSF47384">
    <property type="entry name" value="Homodimeric domain of signal transducing histidine kinase"/>
    <property type="match status" value="1"/>
</dbReference>
<feature type="transmembrane region" description="Helical" evidence="11">
    <location>
        <begin position="164"/>
        <end position="184"/>
    </location>
</feature>
<dbReference type="InterPro" id="IPR000014">
    <property type="entry name" value="PAS"/>
</dbReference>
<dbReference type="CDD" id="cd06225">
    <property type="entry name" value="HAMP"/>
    <property type="match status" value="1"/>
</dbReference>
<dbReference type="NCBIfam" id="TIGR00229">
    <property type="entry name" value="sensory_box"/>
    <property type="match status" value="1"/>
</dbReference>
<dbReference type="PATRIC" id="fig|1056511.3.peg.4492"/>
<protein>
    <recommendedName>
        <fullName evidence="3">histidine kinase</fullName>
        <ecNumber evidence="3">2.7.13.3</ecNumber>
    </recommendedName>
</protein>
<sequence>MKITVRSQLIIFATLITCVVVTGVIVYTLYFGKIHKLSAYTNNSLHTNNVLAHSIVNPLYFSDLKSLKNQMSYALFNPNMMCAVIRDASYSIIAEASQSGFADCPEDVYQLSGEFQTKVPAIVRNDDGLFIWQVIMMPNNELVGYLLVGFTLEHIEQSISNDLRAYLLLTVLSLIIALLFAYMFSRFFSQPLTHMVQVSQDIGRGVLNSRVTAMRNDEIGDLCNAINTMAENLKKVTVSKDYLNTVINSLGEMLFVIDNKLNVRQVNAQVIDVLGYSQEELQVKSLPSLFASADFAMIADNEILDYLESDVIEITLQSKLNKVVPILLSTCQLSSEKEGLHGYVCIARDITERKLAEEQLQQYNTELTLSNQALKIAQDQLIHSAKMASMGEITAGLAHEINQPLGAIQLNAELIQVIATEEENINPEELAEIYNKIHRQINRIKRIVQHLKTFSRDDKVVEFNETDVVGLIEDSLVLFLQRFRLNKIKLIKDISLDMPKVECNRIQIEQVLTNLLTNAEHAVANSVEKVIQLRAYSKDGYIAIDVEDNGCGIPDEHLNKIFDPFFTTKQVGEGTGLGMSISYGIVQSHKGKLTVRSKLNKGTIFTLLLPIKQNHQIQSDEVVRLQGESR</sequence>
<dbReference type="SMART" id="SM00304">
    <property type="entry name" value="HAMP"/>
    <property type="match status" value="1"/>
</dbReference>
<dbReference type="SUPFAM" id="SSF55785">
    <property type="entry name" value="PYP-like sensor domain (PAS domain)"/>
    <property type="match status" value="1"/>
</dbReference>
<feature type="domain" description="HAMP" evidence="15">
    <location>
        <begin position="186"/>
        <end position="238"/>
    </location>
</feature>
<evidence type="ECO:0000313" key="17">
    <source>
        <dbReference type="Proteomes" id="UP000011134"/>
    </source>
</evidence>
<keyword evidence="7" id="KW-0418">Kinase</keyword>
<evidence type="ECO:0000259" key="14">
    <source>
        <dbReference type="PROSITE" id="PS50113"/>
    </source>
</evidence>
<keyword evidence="11" id="KW-0472">Membrane</keyword>
<comment type="subcellular location">
    <subcellularLocation>
        <location evidence="2">Membrane</location>
    </subcellularLocation>
</comment>
<evidence type="ECO:0000256" key="5">
    <source>
        <dbReference type="ARBA" id="ARBA00022679"/>
    </source>
</evidence>
<keyword evidence="9" id="KW-0902">Two-component regulatory system</keyword>
<dbReference type="OrthoDB" id="9772100at2"/>
<keyword evidence="17" id="KW-1185">Reference proteome</keyword>
<dbReference type="CDD" id="cd00130">
    <property type="entry name" value="PAS"/>
    <property type="match status" value="1"/>
</dbReference>
<gene>
    <name evidence="16" type="ORF">C942_03568</name>
</gene>
<dbReference type="Gene3D" id="1.10.287.130">
    <property type="match status" value="1"/>
</dbReference>
<dbReference type="GO" id="GO:0006355">
    <property type="term" value="P:regulation of DNA-templated transcription"/>
    <property type="evidence" value="ECO:0007669"/>
    <property type="project" value="InterPro"/>
</dbReference>
<dbReference type="GO" id="GO:0005524">
    <property type="term" value="F:ATP binding"/>
    <property type="evidence" value="ECO:0007669"/>
    <property type="project" value="UniProtKB-KW"/>
</dbReference>
<evidence type="ECO:0000256" key="1">
    <source>
        <dbReference type="ARBA" id="ARBA00000085"/>
    </source>
</evidence>
<keyword evidence="11" id="KW-1133">Transmembrane helix</keyword>
<keyword evidence="11" id="KW-0812">Transmembrane</keyword>